<dbReference type="EMBL" id="CP008956">
    <property type="protein sequence ID" value="QJQ01107.1"/>
    <property type="molecule type" value="Genomic_DNA"/>
</dbReference>
<accession>A0A6M3ZR87</accession>
<reference evidence="1 2" key="1">
    <citation type="journal article" date="2012" name="J. Bacteriol.">
        <title>Genome sequence of the pathogenic Herbaspirillum seropedicae strain Os34, isolated from rice roots.</title>
        <authorList>
            <person name="Ye W."/>
            <person name="Ye S."/>
            <person name="Liu J."/>
            <person name="Chang S."/>
            <person name="Chen M."/>
            <person name="Zhu B."/>
            <person name="Guo L."/>
            <person name="An Q."/>
        </authorList>
    </citation>
    <scope>NUCLEOTIDE SEQUENCE [LARGE SCALE GENOMIC DNA]</scope>
    <source>
        <strain evidence="1 2">Os34</strain>
    </source>
</reference>
<evidence type="ECO:0000313" key="2">
    <source>
        <dbReference type="Proteomes" id="UP000501648"/>
    </source>
</evidence>
<name>A0A6M3ZR87_9BURK</name>
<proteinExistence type="predicted"/>
<organism evidence="1 2">
    <name type="scientific">Herbaspirillum rubrisubalbicans Os34</name>
    <dbReference type="NCBI Taxonomy" id="1235827"/>
    <lineage>
        <taxon>Bacteria</taxon>
        <taxon>Pseudomonadati</taxon>
        <taxon>Pseudomonadota</taxon>
        <taxon>Betaproteobacteria</taxon>
        <taxon>Burkholderiales</taxon>
        <taxon>Oxalobacteraceae</taxon>
        <taxon>Herbaspirillum</taxon>
    </lineage>
</organism>
<sequence length="73" mass="8770">MLVVLEVLKEWTLLVTKITSLLHKFWQNEMSSEMLLAYRKTNTITFLMQHPRTFVIAITLFLQQPITPFEWQM</sequence>
<protein>
    <submittedName>
        <fullName evidence="1">Uncharacterized protein</fullName>
    </submittedName>
</protein>
<dbReference type="AlphaFoldDB" id="A0A6M3ZR87"/>
<dbReference type="Proteomes" id="UP000501648">
    <property type="component" value="Chromosome"/>
</dbReference>
<gene>
    <name evidence="1" type="ORF">C798_12935</name>
</gene>
<evidence type="ECO:0000313" key="1">
    <source>
        <dbReference type="EMBL" id="QJQ01107.1"/>
    </source>
</evidence>